<comment type="caution">
    <text evidence="1">The sequence shown here is derived from an EMBL/GenBank/DDBJ whole genome shotgun (WGS) entry which is preliminary data.</text>
</comment>
<gene>
    <name evidence="1" type="ORF">MmonteBS_26160</name>
</gene>
<proteinExistence type="predicted"/>
<reference evidence="2" key="1">
    <citation type="submission" date="2018-04" db="EMBL/GenBank/DDBJ databases">
        <title>Draft genome sequence of Mycobacterium montefiorense isolated from Japanese black salamander.</title>
        <authorList>
            <person name="Fukano H."/>
            <person name="Yoshida M."/>
            <person name="Shimizu A."/>
            <person name="Iwao H."/>
            <person name="Kurata O."/>
            <person name="Katayama Y."/>
            <person name="Omatsu T."/>
            <person name="Mizutani T."/>
            <person name="Wada S."/>
            <person name="Hoshino Y."/>
        </authorList>
    </citation>
    <scope>NUCLEOTIDE SEQUENCE [LARGE SCALE GENOMIC DNA]</scope>
    <source>
        <strain evidence="2">BS</strain>
    </source>
</reference>
<protein>
    <recommendedName>
        <fullName evidence="3">PE domain-containing protein</fullName>
    </recommendedName>
</protein>
<organism evidence="1 2">
    <name type="scientific">Mycobacterium montefiorense</name>
    <dbReference type="NCBI Taxonomy" id="154654"/>
    <lineage>
        <taxon>Bacteria</taxon>
        <taxon>Bacillati</taxon>
        <taxon>Actinomycetota</taxon>
        <taxon>Actinomycetes</taxon>
        <taxon>Mycobacteriales</taxon>
        <taxon>Mycobacteriaceae</taxon>
        <taxon>Mycobacterium</taxon>
        <taxon>Mycobacterium simiae complex</taxon>
    </lineage>
</organism>
<keyword evidence="2" id="KW-1185">Reference proteome</keyword>
<dbReference type="Proteomes" id="UP000245060">
    <property type="component" value="Unassembled WGS sequence"/>
</dbReference>
<evidence type="ECO:0000313" key="1">
    <source>
        <dbReference type="EMBL" id="GBG38244.1"/>
    </source>
</evidence>
<name>A0ABQ0NN11_9MYCO</name>
<dbReference type="EMBL" id="BFCH01000018">
    <property type="protein sequence ID" value="GBG38244.1"/>
    <property type="molecule type" value="Genomic_DNA"/>
</dbReference>
<sequence>MATLVETGLTAAVDTPVAAGIAGAADVALAQVAGTDNGPIEAARPALALTKRPAAAGLTADASTGFIAGTLPAVLGNTLAPDMSWPIAICIGSIANCAGVESSCSCVIGSFS</sequence>
<accession>A0ABQ0NN11</accession>
<evidence type="ECO:0008006" key="3">
    <source>
        <dbReference type="Google" id="ProtNLM"/>
    </source>
</evidence>
<evidence type="ECO:0000313" key="2">
    <source>
        <dbReference type="Proteomes" id="UP000245060"/>
    </source>
</evidence>